<proteinExistence type="predicted"/>
<dbReference type="AlphaFoldDB" id="A0A3N2GQL3"/>
<keyword evidence="1" id="KW-1133">Transmembrane helix</keyword>
<organism evidence="2 3">
    <name type="scientific">Amycolatopsis thermoflava</name>
    <dbReference type="NCBI Taxonomy" id="84480"/>
    <lineage>
        <taxon>Bacteria</taxon>
        <taxon>Bacillati</taxon>
        <taxon>Actinomycetota</taxon>
        <taxon>Actinomycetes</taxon>
        <taxon>Pseudonocardiales</taxon>
        <taxon>Pseudonocardiaceae</taxon>
        <taxon>Amycolatopsis</taxon>
        <taxon>Amycolatopsis methanolica group</taxon>
    </lineage>
</organism>
<dbReference type="Proteomes" id="UP000274843">
    <property type="component" value="Unassembled WGS sequence"/>
</dbReference>
<keyword evidence="3" id="KW-1185">Reference proteome</keyword>
<accession>A0A3N2GQL3</accession>
<protein>
    <submittedName>
        <fullName evidence="2">Uncharacterized protein</fullName>
    </submittedName>
</protein>
<evidence type="ECO:0000313" key="3">
    <source>
        <dbReference type="Proteomes" id="UP000274843"/>
    </source>
</evidence>
<name>A0A3N2GQL3_9PSEU</name>
<reference evidence="2 3" key="1">
    <citation type="submission" date="2018-11" db="EMBL/GenBank/DDBJ databases">
        <title>Sequencing the genomes of 1000 actinobacteria strains.</title>
        <authorList>
            <person name="Klenk H.-P."/>
        </authorList>
    </citation>
    <scope>NUCLEOTIDE SEQUENCE [LARGE SCALE GENOMIC DNA]</scope>
    <source>
        <strain evidence="2 3">DSM 44348</strain>
    </source>
</reference>
<dbReference type="Pfam" id="PF19690">
    <property type="entry name" value="DUF6191"/>
    <property type="match status" value="1"/>
</dbReference>
<keyword evidence="1" id="KW-0812">Transmembrane</keyword>
<dbReference type="RefSeq" id="WP_123683145.1">
    <property type="nucleotide sequence ID" value="NZ_RKHY01000001.1"/>
</dbReference>
<keyword evidence="1" id="KW-0472">Membrane</keyword>
<evidence type="ECO:0000313" key="2">
    <source>
        <dbReference type="EMBL" id="ROS38916.1"/>
    </source>
</evidence>
<dbReference type="GeneID" id="301842658"/>
<dbReference type="InterPro" id="IPR045684">
    <property type="entry name" value="DUF6191"/>
</dbReference>
<gene>
    <name evidence="2" type="ORF">EDD35_1206</name>
</gene>
<comment type="caution">
    <text evidence="2">The sequence shown here is derived from an EMBL/GenBank/DDBJ whole genome shotgun (WGS) entry which is preliminary data.</text>
</comment>
<evidence type="ECO:0000256" key="1">
    <source>
        <dbReference type="SAM" id="Phobius"/>
    </source>
</evidence>
<feature type="transmembrane region" description="Helical" evidence="1">
    <location>
        <begin position="6"/>
        <end position="28"/>
    </location>
</feature>
<sequence>MDPVETVIAWGIPGGTLLLVTVGTVELIRKKRGKRTGTPLAATYADEVTAMFYGTKRLELEHRDSMSMMREEDAQGAPPALDLERGVIRLRPE</sequence>
<dbReference type="EMBL" id="RKHY01000001">
    <property type="protein sequence ID" value="ROS38916.1"/>
    <property type="molecule type" value="Genomic_DNA"/>
</dbReference>